<comment type="similarity">
    <text evidence="1">Belongs to the anhydro-N-acetylmuramic acid kinase family.</text>
</comment>
<dbReference type="PANTHER" id="PTHR30605:SF0">
    <property type="entry name" value="ANHYDRO-N-ACETYLMURAMIC ACID KINASE"/>
    <property type="match status" value="1"/>
</dbReference>
<keyword evidence="1" id="KW-0808">Transferase</keyword>
<proteinExistence type="inferred from homology"/>
<accession>A0A0P1LL88</accession>
<accession>A0A0P1P426</accession>
<organism evidence="2 3">
    <name type="scientific">Candidatus Kryptonium thompsonii</name>
    <dbReference type="NCBI Taxonomy" id="1633631"/>
    <lineage>
        <taxon>Bacteria</taxon>
        <taxon>Pseudomonadati</taxon>
        <taxon>Candidatus Kryptoniota</taxon>
        <taxon>Candidatus Kryptonium</taxon>
    </lineage>
</organism>
<keyword evidence="1" id="KW-0547">Nucleotide-binding</keyword>
<dbReference type="GO" id="GO:0097175">
    <property type="term" value="P:1,6-anhydro-N-acetyl-beta-muramic acid catabolic process"/>
    <property type="evidence" value="ECO:0007669"/>
    <property type="project" value="UniProtKB-UniRule"/>
</dbReference>
<accession>A0A0P1LRS6</accession>
<dbReference type="AlphaFoldDB" id="A0A0P1P426"/>
<keyword evidence="1" id="KW-0119">Carbohydrate metabolism</keyword>
<dbReference type="GO" id="GO:0006040">
    <property type="term" value="P:amino sugar metabolic process"/>
    <property type="evidence" value="ECO:0007669"/>
    <property type="project" value="InterPro"/>
</dbReference>
<dbReference type="Pfam" id="PF03702">
    <property type="entry name" value="AnmK"/>
    <property type="match status" value="1"/>
</dbReference>
<accession>A0A0P1LJZ3</accession>
<dbReference type="UniPathway" id="UPA00544"/>
<dbReference type="GO" id="GO:0005524">
    <property type="term" value="F:ATP binding"/>
    <property type="evidence" value="ECO:0007669"/>
    <property type="project" value="UniProtKB-UniRule"/>
</dbReference>
<feature type="binding site" evidence="1">
    <location>
        <begin position="22"/>
        <end position="29"/>
    </location>
    <ligand>
        <name>ATP</name>
        <dbReference type="ChEBI" id="CHEBI:30616"/>
    </ligand>
</feature>
<accession>A0A0P1MNY5</accession>
<dbReference type="GO" id="GO:0016773">
    <property type="term" value="F:phosphotransferase activity, alcohol group as acceptor"/>
    <property type="evidence" value="ECO:0007669"/>
    <property type="project" value="UniProtKB-UniRule"/>
</dbReference>
<dbReference type="GO" id="GO:0009254">
    <property type="term" value="P:peptidoglycan turnover"/>
    <property type="evidence" value="ECO:0007669"/>
    <property type="project" value="UniProtKB-UniRule"/>
</dbReference>
<accession>A0A0S4MUN6</accession>
<accession>A0A0P1LGQ9</accession>
<dbReference type="InterPro" id="IPR043129">
    <property type="entry name" value="ATPase_NBD"/>
</dbReference>
<comment type="function">
    <text evidence="1">Catalyzes the specific phosphorylation of 1,6-anhydro-N-acetylmuramic acid (anhMurNAc) with the simultaneous cleavage of the 1,6-anhydro ring, generating MurNAc-6-P. Is required for the utilization of anhMurNAc either imported from the medium or derived from its own cell wall murein, and thus plays a role in cell wall recycling.</text>
</comment>
<comment type="catalytic activity">
    <reaction evidence="1">
        <text>1,6-anhydro-N-acetyl-beta-muramate + ATP + H2O = N-acetyl-D-muramate 6-phosphate + ADP + H(+)</text>
        <dbReference type="Rhea" id="RHEA:24952"/>
        <dbReference type="ChEBI" id="CHEBI:15377"/>
        <dbReference type="ChEBI" id="CHEBI:15378"/>
        <dbReference type="ChEBI" id="CHEBI:30616"/>
        <dbReference type="ChEBI" id="CHEBI:58690"/>
        <dbReference type="ChEBI" id="CHEBI:58722"/>
        <dbReference type="ChEBI" id="CHEBI:456216"/>
        <dbReference type="EC" id="2.7.1.170"/>
    </reaction>
</comment>
<dbReference type="NCBIfam" id="NF007148">
    <property type="entry name" value="PRK09585.3-2"/>
    <property type="match status" value="1"/>
</dbReference>
<dbReference type="STRING" id="1633631.GCA_001442925_00342"/>
<dbReference type="SUPFAM" id="SSF53067">
    <property type="entry name" value="Actin-like ATPase domain"/>
    <property type="match status" value="1"/>
</dbReference>
<dbReference type="UniPathway" id="UPA00343"/>
<dbReference type="Gene3D" id="3.30.420.40">
    <property type="match status" value="2"/>
</dbReference>
<dbReference type="EMBL" id="FAOP01000002">
    <property type="protein sequence ID" value="CUU01718.1"/>
    <property type="molecule type" value="Genomic_DNA"/>
</dbReference>
<reference evidence="2 3" key="1">
    <citation type="submission" date="2015-11" db="EMBL/GenBank/DDBJ databases">
        <authorList>
            <person name="Zhang Y."/>
            <person name="Guo Z."/>
        </authorList>
    </citation>
    <scope>NUCLEOTIDE SEQUENCE [LARGE SCALE GENOMIC DNA]</scope>
    <source>
        <strain evidence="2">JGI-4</strain>
    </source>
</reference>
<evidence type="ECO:0000256" key="1">
    <source>
        <dbReference type="HAMAP-Rule" id="MF_01270"/>
    </source>
</evidence>
<keyword evidence="1" id="KW-0067">ATP-binding</keyword>
<protein>
    <recommendedName>
        <fullName evidence="1">Anhydro-N-acetylmuramic acid kinase</fullName>
        <ecNumber evidence="1">2.7.1.170</ecNumber>
    </recommendedName>
    <alternativeName>
        <fullName evidence="1">AnhMurNAc kinase</fullName>
    </alternativeName>
</protein>
<name>A0A0P1P426_9BACT</name>
<dbReference type="PANTHER" id="PTHR30605">
    <property type="entry name" value="ANHYDRO-N-ACETYLMURAMIC ACID KINASE"/>
    <property type="match status" value="1"/>
</dbReference>
<keyword evidence="1 2" id="KW-0418">Kinase</keyword>
<dbReference type="EC" id="2.7.1.170" evidence="1"/>
<dbReference type="CDD" id="cd24050">
    <property type="entry name" value="ASKHA_NBD_ANMK"/>
    <property type="match status" value="1"/>
</dbReference>
<dbReference type="Proteomes" id="UP000182011">
    <property type="component" value="Unassembled WGS sequence"/>
</dbReference>
<comment type="pathway">
    <text evidence="1">Cell wall biogenesis; peptidoglycan recycling.</text>
</comment>
<dbReference type="GO" id="GO:0016301">
    <property type="term" value="F:kinase activity"/>
    <property type="evidence" value="ECO:0007669"/>
    <property type="project" value="UniProtKB-KW"/>
</dbReference>
<comment type="pathway">
    <text evidence="1">Amino-sugar metabolism; 1,6-anhydro-N-acetylmuramate degradation.</text>
</comment>
<gene>
    <name evidence="1" type="primary">anmK</name>
    <name evidence="2" type="ORF">JGI4_00340</name>
</gene>
<dbReference type="NCBIfam" id="NF007142">
    <property type="entry name" value="PRK09585.2-1"/>
    <property type="match status" value="1"/>
</dbReference>
<sequence>MIEKLIKLREKNPKIVVGLMSGTSADGVDVAVVEVLNAGRQTKVKTIGWKTFPFDEGLKKLILKNSQPETSKVDEICRLNFLLAQIYADSIFKTLDELGISVSDVDLIGSHGQTIQHLPGEVEISGYKVKGTLQIGDPGVIAKLTGIPTVGNFRVGDMALCGEGAPLVPYFDYIIFTSDSLNRLVLNIGGIANFTVLKKGCDVEDVIAFDTGPGNMVIDALVKIFFNQDYDEDGKIAQSGKVSEDLLGKMMEHPFITKKPPKSTGREEFGSAFVNQILKWGKELSLPAEDIVATATEFTVYAIFENYKTFIKPYTQIDEIIVSGGGAKNKFMIKSLEKYFQVPVRLTDEFGISSEAKEAICFAVFANEAVAGNPVNITSVTGANKRTILGGIYF</sequence>
<evidence type="ECO:0000313" key="3">
    <source>
        <dbReference type="Proteomes" id="UP000182011"/>
    </source>
</evidence>
<dbReference type="HAMAP" id="MF_01270">
    <property type="entry name" value="AnhMurNAc_kinase"/>
    <property type="match status" value="1"/>
</dbReference>
<dbReference type="InterPro" id="IPR005338">
    <property type="entry name" value="Anhydro_N_Ac-Mur_kinase"/>
</dbReference>
<evidence type="ECO:0000313" key="2">
    <source>
        <dbReference type="EMBL" id="CUU01718.1"/>
    </source>
</evidence>